<dbReference type="Proteomes" id="UP000492821">
    <property type="component" value="Unassembled WGS sequence"/>
</dbReference>
<feature type="chain" id="PRO_5028866334" evidence="1">
    <location>
        <begin position="20"/>
        <end position="332"/>
    </location>
</feature>
<dbReference type="WBParaSite" id="Pan_g15925.t1">
    <property type="protein sequence ID" value="Pan_g15925.t1"/>
    <property type="gene ID" value="Pan_g15925"/>
</dbReference>
<reference evidence="2" key="1">
    <citation type="journal article" date="2013" name="Genetics">
        <title>The draft genome and transcriptome of Panagrellus redivivus are shaped by the harsh demands of a free-living lifestyle.</title>
        <authorList>
            <person name="Srinivasan J."/>
            <person name="Dillman A.R."/>
            <person name="Macchietto M.G."/>
            <person name="Heikkinen L."/>
            <person name="Lakso M."/>
            <person name="Fracchia K.M."/>
            <person name="Antoshechkin I."/>
            <person name="Mortazavi A."/>
            <person name="Wong G."/>
            <person name="Sternberg P.W."/>
        </authorList>
    </citation>
    <scope>NUCLEOTIDE SEQUENCE [LARGE SCALE GENOMIC DNA]</scope>
    <source>
        <strain evidence="2">MT8872</strain>
    </source>
</reference>
<keyword evidence="1" id="KW-0732">Signal</keyword>
<evidence type="ECO:0000313" key="2">
    <source>
        <dbReference type="Proteomes" id="UP000492821"/>
    </source>
</evidence>
<proteinExistence type="predicted"/>
<evidence type="ECO:0000256" key="1">
    <source>
        <dbReference type="SAM" id="SignalP"/>
    </source>
</evidence>
<feature type="signal peptide" evidence="1">
    <location>
        <begin position="1"/>
        <end position="19"/>
    </location>
</feature>
<reference evidence="3" key="2">
    <citation type="submission" date="2020-10" db="UniProtKB">
        <authorList>
            <consortium name="WormBaseParasite"/>
        </authorList>
    </citation>
    <scope>IDENTIFICATION</scope>
</reference>
<accession>A0A7E4V353</accession>
<keyword evidence="2" id="KW-1185">Reference proteome</keyword>
<evidence type="ECO:0000313" key="3">
    <source>
        <dbReference type="WBParaSite" id="Pan_g15925.t1"/>
    </source>
</evidence>
<name>A0A7E4V353_PANRE</name>
<organism evidence="2 3">
    <name type="scientific">Panagrellus redivivus</name>
    <name type="common">Microworm</name>
    <dbReference type="NCBI Taxonomy" id="6233"/>
    <lineage>
        <taxon>Eukaryota</taxon>
        <taxon>Metazoa</taxon>
        <taxon>Ecdysozoa</taxon>
        <taxon>Nematoda</taxon>
        <taxon>Chromadorea</taxon>
        <taxon>Rhabditida</taxon>
        <taxon>Tylenchina</taxon>
        <taxon>Panagrolaimomorpha</taxon>
        <taxon>Panagrolaimoidea</taxon>
        <taxon>Panagrolaimidae</taxon>
        <taxon>Panagrellus</taxon>
    </lineage>
</organism>
<protein>
    <submittedName>
        <fullName evidence="3">Saposin B-type domain-containing protein</fullName>
    </submittedName>
</protein>
<dbReference type="AlphaFoldDB" id="A0A7E4V353"/>
<sequence>MRVVVGLLLLATCLAPISATENDENDALDADFEKLTKLITTAQRFLTSCSLCRVGGDVIADSAATSHALETLHANCDSTAPALHKFCHAVVDRFFTAALDYAKTVTGKENCAAYCGVNEQPLGNDFFCKAFDGYDEKVNAGLTVLENRVREVCEAEDNQKECMAGFERFKPLITNFLKRTALRVAREIDQDGFCGIDSKSIANSAEVLSLPRFSASEPASCKLCNYLVDSACAMLTGNSGNVQNHVAQYGCFVYKMCLKIVVGTSQCTGNNGAVFDCCDFDNVTPNAQCGQVANLVPIIMPLINQMVWPMACHIMNSECAVSKNPMCVVGST</sequence>